<dbReference type="CDD" id="cd13891">
    <property type="entry name" value="CuRO_3_CotA_like"/>
    <property type="match status" value="1"/>
</dbReference>
<name>A0ABQ1XAE9_9MICC</name>
<dbReference type="Pfam" id="PF07732">
    <property type="entry name" value="Cu-oxidase_3"/>
    <property type="match status" value="1"/>
</dbReference>
<dbReference type="InterPro" id="IPR006311">
    <property type="entry name" value="TAT_signal"/>
</dbReference>
<keyword evidence="6" id="KW-1185">Reference proteome</keyword>
<dbReference type="Proteomes" id="UP000596938">
    <property type="component" value="Unassembled WGS sequence"/>
</dbReference>
<reference evidence="6" key="1">
    <citation type="journal article" date="2019" name="Int. J. Syst. Evol. Microbiol.">
        <title>The Global Catalogue of Microorganisms (GCM) 10K type strain sequencing project: providing services to taxonomists for standard genome sequencing and annotation.</title>
        <authorList>
            <consortium name="The Broad Institute Genomics Platform"/>
            <consortium name="The Broad Institute Genome Sequencing Center for Infectious Disease"/>
            <person name="Wu L."/>
            <person name="Ma J."/>
        </authorList>
    </citation>
    <scope>NUCLEOTIDE SEQUENCE [LARGE SCALE GENOMIC DNA]</scope>
    <source>
        <strain evidence="6">CGMCC 1.1927</strain>
    </source>
</reference>
<comment type="similarity">
    <text evidence="1">Belongs to the multicopper oxidase family.</text>
</comment>
<dbReference type="PANTHER" id="PTHR48267">
    <property type="entry name" value="CUPREDOXIN SUPERFAMILY PROTEIN"/>
    <property type="match status" value="1"/>
</dbReference>
<evidence type="ECO:0000313" key="6">
    <source>
        <dbReference type="Proteomes" id="UP000596938"/>
    </source>
</evidence>
<feature type="domain" description="Plastocyanin-like" evidence="3">
    <location>
        <begin position="436"/>
        <end position="594"/>
    </location>
</feature>
<dbReference type="EMBL" id="BMKU01000001">
    <property type="protein sequence ID" value="GGG86457.1"/>
    <property type="molecule type" value="Genomic_DNA"/>
</dbReference>
<dbReference type="RefSeq" id="WP_188808949.1">
    <property type="nucleotide sequence ID" value="NZ_BAAAWV010000001.1"/>
</dbReference>
<dbReference type="Pfam" id="PF07731">
    <property type="entry name" value="Cu-oxidase_2"/>
    <property type="match status" value="1"/>
</dbReference>
<comment type="caution">
    <text evidence="5">The sequence shown here is derived from an EMBL/GenBank/DDBJ whole genome shotgun (WGS) entry which is preliminary data.</text>
</comment>
<dbReference type="InterPro" id="IPR045087">
    <property type="entry name" value="Cu-oxidase_fam"/>
</dbReference>
<feature type="domain" description="Plastocyanin-like" evidence="4">
    <location>
        <begin position="142"/>
        <end position="209"/>
    </location>
</feature>
<evidence type="ECO:0000256" key="1">
    <source>
        <dbReference type="ARBA" id="ARBA00010609"/>
    </source>
</evidence>
<dbReference type="PANTHER" id="PTHR48267:SF1">
    <property type="entry name" value="BILIRUBIN OXIDASE"/>
    <property type="match status" value="1"/>
</dbReference>
<feature type="region of interest" description="Disordered" evidence="2">
    <location>
        <begin position="131"/>
        <end position="163"/>
    </location>
</feature>
<dbReference type="CDD" id="cd13844">
    <property type="entry name" value="CuRO_1_BOD_CotA_like"/>
    <property type="match status" value="1"/>
</dbReference>
<dbReference type="PROSITE" id="PS51318">
    <property type="entry name" value="TAT"/>
    <property type="match status" value="1"/>
</dbReference>
<evidence type="ECO:0000259" key="4">
    <source>
        <dbReference type="Pfam" id="PF07732"/>
    </source>
</evidence>
<gene>
    <name evidence="5" type="primary">cotA</name>
    <name evidence="5" type="ORF">GCM10011577_05530</name>
</gene>
<keyword evidence="5" id="KW-0167">Capsid protein</keyword>
<proteinExistence type="inferred from homology"/>
<evidence type="ECO:0000313" key="5">
    <source>
        <dbReference type="EMBL" id="GGG86457.1"/>
    </source>
</evidence>
<dbReference type="SUPFAM" id="SSF49503">
    <property type="entry name" value="Cupredoxins"/>
    <property type="match status" value="3"/>
</dbReference>
<dbReference type="CDD" id="cd13868">
    <property type="entry name" value="CuRO_2_CotA_like"/>
    <property type="match status" value="1"/>
</dbReference>
<evidence type="ECO:0000259" key="3">
    <source>
        <dbReference type="Pfam" id="PF07731"/>
    </source>
</evidence>
<dbReference type="InterPro" id="IPR011706">
    <property type="entry name" value="Cu-oxidase_C"/>
</dbReference>
<protein>
    <submittedName>
        <fullName evidence="5">Spore coat protein</fullName>
    </submittedName>
</protein>
<dbReference type="InterPro" id="IPR008972">
    <property type="entry name" value="Cupredoxin"/>
</dbReference>
<evidence type="ECO:0000256" key="2">
    <source>
        <dbReference type="SAM" id="MobiDB-lite"/>
    </source>
</evidence>
<dbReference type="InterPro" id="IPR011707">
    <property type="entry name" value="Cu-oxidase-like_N"/>
</dbReference>
<dbReference type="Gene3D" id="2.60.40.420">
    <property type="entry name" value="Cupredoxins - blue copper proteins"/>
    <property type="match status" value="3"/>
</dbReference>
<accession>A0ABQ1XAE9</accession>
<sequence length="595" mass="63541">MYLTRRQLLQAGAVAGAGILVHPDAALAARTLARQAGPLTMFSEQLPTLAELGVLDMRAGGQTELSMLNAEHNFHSQLDPTDTFAYRAAGASQTYLGPVIVAQRGTPFALTVHNQLGEHPLAFAVDNELVPPGSDDANAPRTSTHLHGGNTRPGSDGGPEQVFSPGSSYTYHYDNNQDAAGLWYHDHALGITRLNVYAGLAGGYLIRDTPGPSGTGIDTGDGTHLPPPPYEVPLVIQDRMFNPDGSFAYPPNPELTTSDGTPRPWAPEFFGDVATVNGKCWPNLDVDRGKYRFRVYNGSNARFYNLKFVAGGNALAFAQIGTDGGLLDAPAKLNKLVLGPGERADLVVDFAGLSAGSKVVLGNNAPTPYPDGPVSAKQGGVPLREIMQFTVQSQKGYTAPLPAKLRPQPMTRLAGLPTAATRQMTLVEVLNAAGIPIMALLNNRPFHTTDITAVQGDTLEEWELINTTVDAHPIHLHFTQFQVLDRQRFDVGKYLAATGYVDPATGLVTPGQGSSVPVTPFLMGRPKAAPANERGWKDTVVSMPGEVTRISVPFGAGAAGGAPLAIGSSFTGEYVWHCHILEHEDNDMMQRYVIE</sequence>
<organism evidence="5 6">
    <name type="scientific">Pseudarthrobacter polychromogenes</name>
    <dbReference type="NCBI Taxonomy" id="1676"/>
    <lineage>
        <taxon>Bacteria</taxon>
        <taxon>Bacillati</taxon>
        <taxon>Actinomycetota</taxon>
        <taxon>Actinomycetes</taxon>
        <taxon>Micrococcales</taxon>
        <taxon>Micrococcaceae</taxon>
        <taxon>Pseudarthrobacter</taxon>
    </lineage>
</organism>
<keyword evidence="5" id="KW-0946">Virion</keyword>